<evidence type="ECO:0000256" key="3">
    <source>
        <dbReference type="ARBA" id="ARBA00022491"/>
    </source>
</evidence>
<evidence type="ECO:0000256" key="5">
    <source>
        <dbReference type="ARBA" id="ARBA00023163"/>
    </source>
</evidence>
<gene>
    <name evidence="11" type="ORF">RJ641_020048</name>
</gene>
<comment type="subunit">
    <text evidence="8">Homodimers and heterodimers.</text>
</comment>
<evidence type="ECO:0000256" key="7">
    <source>
        <dbReference type="ARBA" id="ARBA00023294"/>
    </source>
</evidence>
<evidence type="ECO:0000313" key="12">
    <source>
        <dbReference type="Proteomes" id="UP001370490"/>
    </source>
</evidence>
<comment type="subcellular location">
    <subcellularLocation>
        <location evidence="1 8">Nucleus</location>
    </subcellularLocation>
</comment>
<dbReference type="Proteomes" id="UP001370490">
    <property type="component" value="Unassembled WGS sequence"/>
</dbReference>
<dbReference type="Pfam" id="PF02309">
    <property type="entry name" value="AUX_IAA"/>
    <property type="match status" value="1"/>
</dbReference>
<dbReference type="AlphaFoldDB" id="A0AAN8UNA5"/>
<dbReference type="GO" id="GO:0005634">
    <property type="term" value="C:nucleus"/>
    <property type="evidence" value="ECO:0007669"/>
    <property type="project" value="UniProtKB-SubCell"/>
</dbReference>
<evidence type="ECO:0000259" key="10">
    <source>
        <dbReference type="PROSITE" id="PS51745"/>
    </source>
</evidence>
<dbReference type="GO" id="GO:0009734">
    <property type="term" value="P:auxin-activated signaling pathway"/>
    <property type="evidence" value="ECO:0007669"/>
    <property type="project" value="UniProtKB-UniRule"/>
</dbReference>
<keyword evidence="4 8" id="KW-0805">Transcription regulation</keyword>
<keyword evidence="5 8" id="KW-0804">Transcription</keyword>
<dbReference type="Gene3D" id="3.10.20.90">
    <property type="entry name" value="Phosphatidylinositol 3-kinase Catalytic Subunit, Chain A, domain 1"/>
    <property type="match status" value="1"/>
</dbReference>
<evidence type="ECO:0000256" key="4">
    <source>
        <dbReference type="ARBA" id="ARBA00023015"/>
    </source>
</evidence>
<evidence type="ECO:0000313" key="11">
    <source>
        <dbReference type="EMBL" id="KAK6914931.1"/>
    </source>
</evidence>
<proteinExistence type="inferred from homology"/>
<dbReference type="FunFam" id="3.10.20.90:FF:000078">
    <property type="entry name" value="Auxin-responsive protein"/>
    <property type="match status" value="1"/>
</dbReference>
<comment type="caution">
    <text evidence="11">The sequence shown here is derived from an EMBL/GenBank/DDBJ whole genome shotgun (WGS) entry which is preliminary data.</text>
</comment>
<keyword evidence="3 8" id="KW-0678">Repressor</keyword>
<comment type="function">
    <text evidence="8">Aux/IAA proteins are short-lived transcriptional factors that function as repressors of early auxin response genes at low auxin concentrations.</text>
</comment>
<evidence type="ECO:0000256" key="1">
    <source>
        <dbReference type="ARBA" id="ARBA00004123"/>
    </source>
</evidence>
<dbReference type="InterPro" id="IPR003311">
    <property type="entry name" value="AUX_IAA"/>
</dbReference>
<feature type="region of interest" description="Disordered" evidence="9">
    <location>
        <begin position="80"/>
        <end position="106"/>
    </location>
</feature>
<evidence type="ECO:0000256" key="8">
    <source>
        <dbReference type="RuleBase" id="RU004549"/>
    </source>
</evidence>
<evidence type="ECO:0000256" key="9">
    <source>
        <dbReference type="SAM" id="MobiDB-lite"/>
    </source>
</evidence>
<evidence type="ECO:0000256" key="6">
    <source>
        <dbReference type="ARBA" id="ARBA00023242"/>
    </source>
</evidence>
<protein>
    <recommendedName>
        <fullName evidence="8">Auxin-responsive protein</fullName>
    </recommendedName>
</protein>
<keyword evidence="6 8" id="KW-0539">Nucleus</keyword>
<comment type="similarity">
    <text evidence="2 8">Belongs to the Aux/IAA family.</text>
</comment>
<sequence length="242" mass="27165">TLAQLSHVCSYKETEELRQRKSQANGKILRMSSESDNSSMNFDETALTLGLPGKSRPSVGEKSGVKRGFSKMVDLNLHQKQSNDQENDGSQVEVAEPANSPASKAQIAGWPPVRTFRKNTVKSCKYVKVAVDGAPYLRKVDLDLYTSYQQLLISLESMFSCFTIRNCMNDGNLMDLVKGTEYVPTYEDKDGDWMLVGDVPWKMFVESCKRIRLMKRSEALGLGNIQNSCYNSKDTSIVIKHK</sequence>
<feature type="non-terminal residue" evidence="11">
    <location>
        <position position="1"/>
    </location>
</feature>
<feature type="compositionally biased region" description="Polar residues" evidence="9">
    <location>
        <begin position="80"/>
        <end position="90"/>
    </location>
</feature>
<dbReference type="GO" id="GO:0006355">
    <property type="term" value="P:regulation of DNA-templated transcription"/>
    <property type="evidence" value="ECO:0007669"/>
    <property type="project" value="InterPro"/>
</dbReference>
<evidence type="ECO:0000256" key="2">
    <source>
        <dbReference type="ARBA" id="ARBA00006728"/>
    </source>
</evidence>
<keyword evidence="7 8" id="KW-0927">Auxin signaling pathway</keyword>
<dbReference type="InterPro" id="IPR053793">
    <property type="entry name" value="PB1-like"/>
</dbReference>
<reference evidence="11 12" key="1">
    <citation type="submission" date="2023-12" db="EMBL/GenBank/DDBJ databases">
        <title>A high-quality genome assembly for Dillenia turbinata (Dilleniales).</title>
        <authorList>
            <person name="Chanderbali A."/>
        </authorList>
    </citation>
    <scope>NUCLEOTIDE SEQUENCE [LARGE SCALE GENOMIC DNA]</scope>
    <source>
        <strain evidence="11">LSX21</strain>
        <tissue evidence="11">Leaf</tissue>
    </source>
</reference>
<dbReference type="PROSITE" id="PS51745">
    <property type="entry name" value="PB1"/>
    <property type="match status" value="1"/>
</dbReference>
<dbReference type="PANTHER" id="PTHR31734">
    <property type="entry name" value="AUXIN-RESPONSIVE PROTEIN IAA17"/>
    <property type="match status" value="1"/>
</dbReference>
<dbReference type="SUPFAM" id="SSF54277">
    <property type="entry name" value="CAD &amp; PB1 domains"/>
    <property type="match status" value="1"/>
</dbReference>
<dbReference type="InterPro" id="IPR033389">
    <property type="entry name" value="AUX/IAA_dom"/>
</dbReference>
<keyword evidence="12" id="KW-1185">Reference proteome</keyword>
<dbReference type="EMBL" id="JBAMMX010000025">
    <property type="protein sequence ID" value="KAK6914931.1"/>
    <property type="molecule type" value="Genomic_DNA"/>
</dbReference>
<dbReference type="PANTHER" id="PTHR31734:SF34">
    <property type="entry name" value="AUXIN-RESPONSIVE PROTEIN IAA15"/>
    <property type="match status" value="1"/>
</dbReference>
<name>A0AAN8UNA5_9MAGN</name>
<organism evidence="11 12">
    <name type="scientific">Dillenia turbinata</name>
    <dbReference type="NCBI Taxonomy" id="194707"/>
    <lineage>
        <taxon>Eukaryota</taxon>
        <taxon>Viridiplantae</taxon>
        <taxon>Streptophyta</taxon>
        <taxon>Embryophyta</taxon>
        <taxon>Tracheophyta</taxon>
        <taxon>Spermatophyta</taxon>
        <taxon>Magnoliopsida</taxon>
        <taxon>eudicotyledons</taxon>
        <taxon>Gunneridae</taxon>
        <taxon>Pentapetalae</taxon>
        <taxon>Dilleniales</taxon>
        <taxon>Dilleniaceae</taxon>
        <taxon>Dillenia</taxon>
    </lineage>
</organism>
<accession>A0AAN8UNA5</accession>
<feature type="domain" description="PB1" evidence="10">
    <location>
        <begin position="124"/>
        <end position="216"/>
    </location>
</feature>